<keyword evidence="2" id="KW-1185">Reference proteome</keyword>
<protein>
    <submittedName>
        <fullName evidence="1">Uncharacterized protein</fullName>
    </submittedName>
</protein>
<reference evidence="2" key="1">
    <citation type="journal article" date="2022" name="Mol. Ecol. Resour.">
        <title>The genomes of chicory, endive, great burdock and yacon provide insights into Asteraceae palaeo-polyploidization history and plant inulin production.</title>
        <authorList>
            <person name="Fan W."/>
            <person name="Wang S."/>
            <person name="Wang H."/>
            <person name="Wang A."/>
            <person name="Jiang F."/>
            <person name="Liu H."/>
            <person name="Zhao H."/>
            <person name="Xu D."/>
            <person name="Zhang Y."/>
        </authorList>
    </citation>
    <scope>NUCLEOTIDE SEQUENCE [LARGE SCALE GENOMIC DNA]</scope>
    <source>
        <strain evidence="2">cv. Punajuju</strain>
    </source>
</reference>
<gene>
    <name evidence="1" type="ORF">L2E82_43272</name>
</gene>
<name>A0ACB8ZPD5_CICIN</name>
<proteinExistence type="predicted"/>
<reference evidence="1 2" key="2">
    <citation type="journal article" date="2022" name="Mol. Ecol. Resour.">
        <title>The genomes of chicory, endive, great burdock and yacon provide insights into Asteraceae paleo-polyploidization history and plant inulin production.</title>
        <authorList>
            <person name="Fan W."/>
            <person name="Wang S."/>
            <person name="Wang H."/>
            <person name="Wang A."/>
            <person name="Jiang F."/>
            <person name="Liu H."/>
            <person name="Zhao H."/>
            <person name="Xu D."/>
            <person name="Zhang Y."/>
        </authorList>
    </citation>
    <scope>NUCLEOTIDE SEQUENCE [LARGE SCALE GENOMIC DNA]</scope>
    <source>
        <strain evidence="2">cv. Punajuju</strain>
        <tissue evidence="1">Leaves</tissue>
    </source>
</reference>
<accession>A0ACB8ZPD5</accession>
<comment type="caution">
    <text evidence="1">The sequence shown here is derived from an EMBL/GenBank/DDBJ whole genome shotgun (WGS) entry which is preliminary data.</text>
</comment>
<evidence type="ECO:0000313" key="1">
    <source>
        <dbReference type="EMBL" id="KAI3699176.1"/>
    </source>
</evidence>
<dbReference type="Proteomes" id="UP001055811">
    <property type="component" value="Linkage Group LG08"/>
</dbReference>
<organism evidence="1 2">
    <name type="scientific">Cichorium intybus</name>
    <name type="common">Chicory</name>
    <dbReference type="NCBI Taxonomy" id="13427"/>
    <lineage>
        <taxon>Eukaryota</taxon>
        <taxon>Viridiplantae</taxon>
        <taxon>Streptophyta</taxon>
        <taxon>Embryophyta</taxon>
        <taxon>Tracheophyta</taxon>
        <taxon>Spermatophyta</taxon>
        <taxon>Magnoliopsida</taxon>
        <taxon>eudicotyledons</taxon>
        <taxon>Gunneridae</taxon>
        <taxon>Pentapetalae</taxon>
        <taxon>asterids</taxon>
        <taxon>campanulids</taxon>
        <taxon>Asterales</taxon>
        <taxon>Asteraceae</taxon>
        <taxon>Cichorioideae</taxon>
        <taxon>Cichorieae</taxon>
        <taxon>Cichoriinae</taxon>
        <taxon>Cichorium</taxon>
    </lineage>
</organism>
<evidence type="ECO:0000313" key="2">
    <source>
        <dbReference type="Proteomes" id="UP001055811"/>
    </source>
</evidence>
<dbReference type="EMBL" id="CM042016">
    <property type="protein sequence ID" value="KAI3699176.1"/>
    <property type="molecule type" value="Genomic_DNA"/>
</dbReference>
<sequence>MWESLMLVLVALIKKLVLPLKSSIQARAHATEFMLPDPDNAIIWRGPRKNKIIKQFLKDVYWGELDFLVVNDHQSSEHMQFLKETGTDGAIIVTIQQ</sequence>